<keyword evidence="1" id="KW-0560">Oxidoreductase</keyword>
<keyword evidence="5" id="KW-1185">Reference proteome</keyword>
<feature type="domain" description="Alcohol dehydrogenase iron-type/glycerol dehydrogenase GldA" evidence="2">
    <location>
        <begin position="8"/>
        <end position="175"/>
    </location>
</feature>
<proteinExistence type="predicted"/>
<evidence type="ECO:0000259" key="2">
    <source>
        <dbReference type="Pfam" id="PF00465"/>
    </source>
</evidence>
<evidence type="ECO:0000313" key="4">
    <source>
        <dbReference type="EMBL" id="QNB46475.1"/>
    </source>
</evidence>
<dbReference type="Pfam" id="PF25137">
    <property type="entry name" value="ADH_Fe_C"/>
    <property type="match status" value="1"/>
</dbReference>
<protein>
    <submittedName>
        <fullName evidence="4">Iron-containing alcohol dehydrogenase</fullName>
    </submittedName>
</protein>
<sequence length="369" mass="40210">MDLRFYVPTQVYFGTRVLEKNKAQLTSWGKRALIVTGASSAKKSGALQDIIAILEQDGIVYRIFDKVEENPSLATVLQGCREVKEWEADFIIGCGGGSPLDAGKAVALLSAQEKINQDIFQLENPGAMLPYIAIPLTAGTGSEVTPYAILTDPAVETKRNLSTAFSFPVVAFLDPRYTESLPLDITCHTAIDALSHAIEGYVSRRATPLTDHLALEAIKCFRGTFPALLSGNIALEEREKLLYGSLLAGLVIAQTGTCLVHALGYNLTYYHDIPHGAANGYLMEAFLAFIAQDVPAKTANILAALGLDYSWQVGKMLSLLLSPTSINLSEEQLALYAKKTLESKSIQFNPRIPTEEDLKNMLRKLISIN</sequence>
<dbReference type="SUPFAM" id="SSF56796">
    <property type="entry name" value="Dehydroquinate synthase-like"/>
    <property type="match status" value="1"/>
</dbReference>
<name>A0A7G6E321_THEFR</name>
<dbReference type="GO" id="GO:0046872">
    <property type="term" value="F:metal ion binding"/>
    <property type="evidence" value="ECO:0007669"/>
    <property type="project" value="InterPro"/>
</dbReference>
<dbReference type="KEGG" id="tfr:BR63_09205"/>
<dbReference type="Proteomes" id="UP000515847">
    <property type="component" value="Chromosome"/>
</dbReference>
<dbReference type="OrthoDB" id="5445534at2"/>
<dbReference type="PANTHER" id="PTHR11496:SF104">
    <property type="entry name" value="3-DEOXY-ALPHA-D-MANNO-OCTULOSONATE 8-OXIDASE"/>
    <property type="match status" value="1"/>
</dbReference>
<gene>
    <name evidence="4" type="ORF">BR63_09205</name>
</gene>
<organism evidence="4 5">
    <name type="scientific">Thermanaerosceptrum fracticalcis</name>
    <dbReference type="NCBI Taxonomy" id="1712410"/>
    <lineage>
        <taxon>Bacteria</taxon>
        <taxon>Bacillati</taxon>
        <taxon>Bacillota</taxon>
        <taxon>Clostridia</taxon>
        <taxon>Eubacteriales</taxon>
        <taxon>Peptococcaceae</taxon>
        <taxon>Thermanaerosceptrum</taxon>
    </lineage>
</organism>
<dbReference type="AlphaFoldDB" id="A0A7G6E321"/>
<evidence type="ECO:0000259" key="3">
    <source>
        <dbReference type="Pfam" id="PF25137"/>
    </source>
</evidence>
<dbReference type="InterPro" id="IPR001670">
    <property type="entry name" value="ADH_Fe/GldA"/>
</dbReference>
<dbReference type="FunFam" id="3.40.50.1970:FF:000003">
    <property type="entry name" value="Alcohol dehydrogenase, iron-containing"/>
    <property type="match status" value="1"/>
</dbReference>
<dbReference type="Gene3D" id="1.20.1090.10">
    <property type="entry name" value="Dehydroquinate synthase-like - alpha domain"/>
    <property type="match status" value="1"/>
</dbReference>
<accession>A0A7G6E321</accession>
<evidence type="ECO:0000313" key="5">
    <source>
        <dbReference type="Proteomes" id="UP000515847"/>
    </source>
</evidence>
<dbReference type="RefSeq" id="WP_034422229.1">
    <property type="nucleotide sequence ID" value="NZ_CP045798.1"/>
</dbReference>
<dbReference type="InterPro" id="IPR039697">
    <property type="entry name" value="Alcohol_dehydrogenase_Fe"/>
</dbReference>
<feature type="domain" description="Fe-containing alcohol dehydrogenase-like C-terminal" evidence="3">
    <location>
        <begin position="187"/>
        <end position="365"/>
    </location>
</feature>
<evidence type="ECO:0000256" key="1">
    <source>
        <dbReference type="ARBA" id="ARBA00023002"/>
    </source>
</evidence>
<dbReference type="EMBL" id="CP045798">
    <property type="protein sequence ID" value="QNB46475.1"/>
    <property type="molecule type" value="Genomic_DNA"/>
</dbReference>
<dbReference type="CDD" id="cd08181">
    <property type="entry name" value="PPD-like"/>
    <property type="match status" value="1"/>
</dbReference>
<dbReference type="Pfam" id="PF00465">
    <property type="entry name" value="Fe-ADH"/>
    <property type="match status" value="1"/>
</dbReference>
<dbReference type="PANTHER" id="PTHR11496">
    <property type="entry name" value="ALCOHOL DEHYDROGENASE"/>
    <property type="match status" value="1"/>
</dbReference>
<dbReference type="Gene3D" id="3.40.50.1970">
    <property type="match status" value="1"/>
</dbReference>
<dbReference type="GO" id="GO:0004022">
    <property type="term" value="F:alcohol dehydrogenase (NAD+) activity"/>
    <property type="evidence" value="ECO:0007669"/>
    <property type="project" value="TreeGrafter"/>
</dbReference>
<dbReference type="InterPro" id="IPR056798">
    <property type="entry name" value="ADH_Fe_C"/>
</dbReference>
<reference evidence="4 5" key="1">
    <citation type="journal article" date="2019" name="Front. Microbiol.">
        <title>Thermoanaerosceptrum fracticalcis gen. nov. sp. nov., a Novel Fumarate-Fermenting Microorganism From a Deep Fractured Carbonate Aquifer of the US Great Basin.</title>
        <authorList>
            <person name="Hamilton-Brehm S.D."/>
            <person name="Stewart L.E."/>
            <person name="Zavarin M."/>
            <person name="Caldwell M."/>
            <person name="Lawson P.A."/>
            <person name="Onstott T.C."/>
            <person name="Grzymski J."/>
            <person name="Neveux I."/>
            <person name="Lollar B.S."/>
            <person name="Russell C.E."/>
            <person name="Moser D.P."/>
        </authorList>
    </citation>
    <scope>NUCLEOTIDE SEQUENCE [LARGE SCALE GENOMIC DNA]</scope>
    <source>
        <strain evidence="4 5">DRI-13</strain>
    </source>
</reference>